<accession>M3XIE1</accession>
<dbReference type="EMBL" id="AFYH01179580">
    <property type="status" value="NOT_ANNOTATED_CDS"/>
    <property type="molecule type" value="Genomic_DNA"/>
</dbReference>
<dbReference type="EMBL" id="AFYH01179572">
    <property type="status" value="NOT_ANNOTATED_CDS"/>
    <property type="molecule type" value="Genomic_DNA"/>
</dbReference>
<reference evidence="2" key="1">
    <citation type="submission" date="2011-08" db="EMBL/GenBank/DDBJ databases">
        <title>The draft genome of Latimeria chalumnae.</title>
        <authorList>
            <person name="Di Palma F."/>
            <person name="Alfoldi J."/>
            <person name="Johnson J."/>
            <person name="Berlin A."/>
            <person name="Gnerre S."/>
            <person name="Jaffe D."/>
            <person name="MacCallum I."/>
            <person name="Young S."/>
            <person name="Walker B.J."/>
            <person name="Lander E."/>
            <person name="Lindblad-Toh K."/>
        </authorList>
    </citation>
    <scope>NUCLEOTIDE SEQUENCE [LARGE SCALE GENOMIC DNA]</scope>
    <source>
        <strain evidence="2">Wild caught</strain>
    </source>
</reference>
<dbReference type="Ensembl" id="ENSLACT00000025388.1">
    <property type="protein sequence ID" value="ENSLACP00000022497.1"/>
    <property type="gene ID" value="ENSLACG00000008931.2"/>
</dbReference>
<dbReference type="EMBL" id="AFYH01179576">
    <property type="status" value="NOT_ANNOTATED_CDS"/>
    <property type="molecule type" value="Genomic_DNA"/>
</dbReference>
<sequence length="358" mass="42385">MSHRAYNKMWSEAHLTLNDLLAKEALLESAPPQKDRMIFYQTVATLYVRYIQIFRKLESAYDQLVHPQKRTVLRLVLDGVMGRILELKNEMVQCEFSEYHYVDDIVQDLKLTPEDIEIPIPKYFINEKMKILKEREMVLAQILKRLGTGEIEIKRKMTLDEAIRVIQVAERSRQGRLRAKFMKDIRRDDDKHRRAKEKERTAEDENQAAVIIQKVWKGYFQRKKTKREREEEMIFIGMAPDSNFTKPIPAVICAQENEEERRVRQEKYDMEYQQALLDVKAKMTQLEGADLREAMKDQIRQWFLECHDVTGRFPDYPSEEDGGSALIFAEKTPEQVTLNFYCAVHKCLRSSFYSCQEL</sequence>
<dbReference type="EMBL" id="AFYH01179578">
    <property type="status" value="NOT_ANNOTATED_CDS"/>
    <property type="molecule type" value="Genomic_DNA"/>
</dbReference>
<name>M3XIE1_LATCH</name>
<dbReference type="AlphaFoldDB" id="M3XIE1"/>
<dbReference type="Pfam" id="PF00612">
    <property type="entry name" value="IQ"/>
    <property type="match status" value="1"/>
</dbReference>
<dbReference type="EMBL" id="AFYH01179571">
    <property type="status" value="NOT_ANNOTATED_CDS"/>
    <property type="molecule type" value="Genomic_DNA"/>
</dbReference>
<evidence type="ECO:0000313" key="1">
    <source>
        <dbReference type="Ensembl" id="ENSLACP00000022497.1"/>
    </source>
</evidence>
<dbReference type="GeneTree" id="ENSGT00940000154067"/>
<gene>
    <name evidence="1" type="primary">ZGC:153738</name>
</gene>
<evidence type="ECO:0000313" key="2">
    <source>
        <dbReference type="Proteomes" id="UP000008672"/>
    </source>
</evidence>
<dbReference type="PANTHER" id="PTHR14690:SF10">
    <property type="entry name" value="IQ AND AAA DOMAIN-CONTAINING PROTEIN-LIKE"/>
    <property type="match status" value="1"/>
</dbReference>
<keyword evidence="2" id="KW-1185">Reference proteome</keyword>
<reference evidence="1" key="2">
    <citation type="submission" date="2025-08" db="UniProtKB">
        <authorList>
            <consortium name="Ensembl"/>
        </authorList>
    </citation>
    <scope>IDENTIFICATION</scope>
</reference>
<reference evidence="1" key="3">
    <citation type="submission" date="2025-09" db="UniProtKB">
        <authorList>
            <consortium name="Ensembl"/>
        </authorList>
    </citation>
    <scope>IDENTIFICATION</scope>
</reference>
<organism evidence="1 2">
    <name type="scientific">Latimeria chalumnae</name>
    <name type="common">Coelacanth</name>
    <dbReference type="NCBI Taxonomy" id="7897"/>
    <lineage>
        <taxon>Eukaryota</taxon>
        <taxon>Metazoa</taxon>
        <taxon>Chordata</taxon>
        <taxon>Craniata</taxon>
        <taxon>Vertebrata</taxon>
        <taxon>Euteleostomi</taxon>
        <taxon>Coelacanthiformes</taxon>
        <taxon>Coelacanthidae</taxon>
        <taxon>Latimeria</taxon>
    </lineage>
</organism>
<dbReference type="HOGENOM" id="CLU_066370_0_0_1"/>
<dbReference type="EMBL" id="AFYH01179579">
    <property type="status" value="NOT_ANNOTATED_CDS"/>
    <property type="molecule type" value="Genomic_DNA"/>
</dbReference>
<dbReference type="InterPro" id="IPR052267">
    <property type="entry name" value="N-DRC_Component"/>
</dbReference>
<dbReference type="PANTHER" id="PTHR14690">
    <property type="entry name" value="IQ MOTIF CONTAINING WITH AAA DOMAIN 1"/>
    <property type="match status" value="1"/>
</dbReference>
<dbReference type="EMBL" id="AFYH01179575">
    <property type="status" value="NOT_ANNOTATED_CDS"/>
    <property type="molecule type" value="Genomic_DNA"/>
</dbReference>
<dbReference type="EMBL" id="AFYH01179573">
    <property type="status" value="NOT_ANNOTATED_CDS"/>
    <property type="molecule type" value="Genomic_DNA"/>
</dbReference>
<dbReference type="PROSITE" id="PS50096">
    <property type="entry name" value="IQ"/>
    <property type="match status" value="1"/>
</dbReference>
<protein>
    <submittedName>
        <fullName evidence="1">Zgc:153738</fullName>
    </submittedName>
</protein>
<dbReference type="Gene3D" id="1.20.5.190">
    <property type="match status" value="1"/>
</dbReference>
<proteinExistence type="predicted"/>
<dbReference type="EMBL" id="AFYH01179577">
    <property type="status" value="NOT_ANNOTATED_CDS"/>
    <property type="molecule type" value="Genomic_DNA"/>
</dbReference>
<dbReference type="SMART" id="SM00015">
    <property type="entry name" value="IQ"/>
    <property type="match status" value="1"/>
</dbReference>
<dbReference type="InterPro" id="IPR000048">
    <property type="entry name" value="IQ_motif_EF-hand-BS"/>
</dbReference>
<dbReference type="Proteomes" id="UP000008672">
    <property type="component" value="Unassembled WGS sequence"/>
</dbReference>
<dbReference type="EMBL" id="AFYH01179574">
    <property type="status" value="NOT_ANNOTATED_CDS"/>
    <property type="molecule type" value="Genomic_DNA"/>
</dbReference>